<organism evidence="1 2">
    <name type="scientific">Westerdykella ornata</name>
    <dbReference type="NCBI Taxonomy" id="318751"/>
    <lineage>
        <taxon>Eukaryota</taxon>
        <taxon>Fungi</taxon>
        <taxon>Dikarya</taxon>
        <taxon>Ascomycota</taxon>
        <taxon>Pezizomycotina</taxon>
        <taxon>Dothideomycetes</taxon>
        <taxon>Pleosporomycetidae</taxon>
        <taxon>Pleosporales</taxon>
        <taxon>Sporormiaceae</taxon>
        <taxon>Westerdykella</taxon>
    </lineage>
</organism>
<keyword evidence="2" id="KW-1185">Reference proteome</keyword>
<dbReference type="RefSeq" id="XP_033656553.1">
    <property type="nucleotide sequence ID" value="XM_033799638.1"/>
</dbReference>
<evidence type="ECO:0000313" key="1">
    <source>
        <dbReference type="EMBL" id="KAF2279014.1"/>
    </source>
</evidence>
<dbReference type="GeneID" id="54552813"/>
<evidence type="ECO:0000313" key="2">
    <source>
        <dbReference type="Proteomes" id="UP000800097"/>
    </source>
</evidence>
<protein>
    <submittedName>
        <fullName evidence="1">Uncharacterized protein</fullName>
    </submittedName>
</protein>
<gene>
    <name evidence="1" type="ORF">EI97DRAFT_440499</name>
</gene>
<accession>A0A6A6JRW8</accession>
<dbReference type="AlphaFoldDB" id="A0A6A6JRW8"/>
<name>A0A6A6JRW8_WESOR</name>
<reference evidence="1" key="1">
    <citation type="journal article" date="2020" name="Stud. Mycol.">
        <title>101 Dothideomycetes genomes: a test case for predicting lifestyles and emergence of pathogens.</title>
        <authorList>
            <person name="Haridas S."/>
            <person name="Albert R."/>
            <person name="Binder M."/>
            <person name="Bloem J."/>
            <person name="Labutti K."/>
            <person name="Salamov A."/>
            <person name="Andreopoulos B."/>
            <person name="Baker S."/>
            <person name="Barry K."/>
            <person name="Bills G."/>
            <person name="Bluhm B."/>
            <person name="Cannon C."/>
            <person name="Castanera R."/>
            <person name="Culley D."/>
            <person name="Daum C."/>
            <person name="Ezra D."/>
            <person name="Gonzalez J."/>
            <person name="Henrissat B."/>
            <person name="Kuo A."/>
            <person name="Liang C."/>
            <person name="Lipzen A."/>
            <person name="Lutzoni F."/>
            <person name="Magnuson J."/>
            <person name="Mondo S."/>
            <person name="Nolan M."/>
            <person name="Ohm R."/>
            <person name="Pangilinan J."/>
            <person name="Park H.-J."/>
            <person name="Ramirez L."/>
            <person name="Alfaro M."/>
            <person name="Sun H."/>
            <person name="Tritt A."/>
            <person name="Yoshinaga Y."/>
            <person name="Zwiers L.-H."/>
            <person name="Turgeon B."/>
            <person name="Goodwin S."/>
            <person name="Spatafora J."/>
            <person name="Crous P."/>
            <person name="Grigoriev I."/>
        </authorList>
    </citation>
    <scope>NUCLEOTIDE SEQUENCE</scope>
    <source>
        <strain evidence="1">CBS 379.55</strain>
    </source>
</reference>
<dbReference type="EMBL" id="ML986487">
    <property type="protein sequence ID" value="KAF2279014.1"/>
    <property type="molecule type" value="Genomic_DNA"/>
</dbReference>
<sequence>MTITATEQAIPQPNADGHAMQDYLEFLNRYVTETRKIKGLCFHPNPVSYLDGPDKEKWKDSPGAPDWDCYDVLSKFQKDKDCHFYAAFFTSPMDNATSGQQQYRYHAWAGIIAKHEDRKNRILIYDIDPNNPYIKEGEKGIWHTERKVKALNQRQRDWIVKMKMENADVYVRPTEGLGGQAMCIPWTFEFLRSFAGLSLNNKAGGGQGQKTEIDKLTDEDIRFRFLDHEWILLEKK</sequence>
<dbReference type="Proteomes" id="UP000800097">
    <property type="component" value="Unassembled WGS sequence"/>
</dbReference>
<proteinExistence type="predicted"/>